<comment type="caution">
    <text evidence="2">The sequence shown here is derived from an EMBL/GenBank/DDBJ whole genome shotgun (WGS) entry which is preliminary data.</text>
</comment>
<keyword evidence="3" id="KW-1185">Reference proteome</keyword>
<dbReference type="EMBL" id="RKLN01000002">
    <property type="protein sequence ID" value="RVW04430.1"/>
    <property type="molecule type" value="Genomic_DNA"/>
</dbReference>
<accession>A0A3S3ABX6</accession>
<protein>
    <submittedName>
        <fullName evidence="2">Uncharacterized protein</fullName>
    </submittedName>
</protein>
<dbReference type="AlphaFoldDB" id="A0A3S3ABX6"/>
<feature type="region of interest" description="Disordered" evidence="1">
    <location>
        <begin position="188"/>
        <end position="310"/>
    </location>
</feature>
<proteinExistence type="predicted"/>
<sequence length="310" mass="34432">MLQQYVDVAGFVPKSFSETEVVPYDIPATRRDQIMAARMGLPSPFDLAALGLNPWTNFLDMAGFGDQIRRTSRGINCRADDGHWCLSLFECEIDNFLTRNGIAHEHEPHWPKHPTLNKRGRRRADWKLADGTMIEAAGLMSVPTYQAKMAEKRLLADEFGIRLIVIEPSDLRSLHVVFREWIGESAMESSKNRAEVAPAAAERSSVNTEASLPKGDTNRRAHSPQESVPTHAVGRGDDAVVPRGLKFAANAKRPGHRDTPMKTKSARNPPIHRRETPTSHVRRKIAIQATAKPPGVTSRQPSAADRSDEP</sequence>
<organism evidence="2 3">
    <name type="scientific">Rhodococcus spongiicola</name>
    <dbReference type="NCBI Taxonomy" id="2487352"/>
    <lineage>
        <taxon>Bacteria</taxon>
        <taxon>Bacillati</taxon>
        <taxon>Actinomycetota</taxon>
        <taxon>Actinomycetes</taxon>
        <taxon>Mycobacteriales</taxon>
        <taxon>Nocardiaceae</taxon>
        <taxon>Rhodococcus</taxon>
    </lineage>
</organism>
<gene>
    <name evidence="2" type="ORF">EF834_04930</name>
</gene>
<name>A0A3S3ABX6_9NOCA</name>
<evidence type="ECO:0000313" key="3">
    <source>
        <dbReference type="Proteomes" id="UP000284333"/>
    </source>
</evidence>
<dbReference type="Proteomes" id="UP000284333">
    <property type="component" value="Unassembled WGS sequence"/>
</dbReference>
<evidence type="ECO:0000256" key="1">
    <source>
        <dbReference type="SAM" id="MobiDB-lite"/>
    </source>
</evidence>
<reference evidence="2 3" key="1">
    <citation type="submission" date="2018-11" db="EMBL/GenBank/DDBJ databases">
        <title>Rhodococcus spongicola sp. nov. and Rhodococcus xishaensis sp. nov. from marine sponges.</title>
        <authorList>
            <person name="Li L."/>
            <person name="Lin H.W."/>
        </authorList>
    </citation>
    <scope>NUCLEOTIDE SEQUENCE [LARGE SCALE GENOMIC DNA]</scope>
    <source>
        <strain evidence="2 3">LHW50502</strain>
    </source>
</reference>
<evidence type="ECO:0000313" key="2">
    <source>
        <dbReference type="EMBL" id="RVW04430.1"/>
    </source>
</evidence>